<feature type="transmembrane region" description="Helical" evidence="1">
    <location>
        <begin position="51"/>
        <end position="71"/>
    </location>
</feature>
<organism evidence="2">
    <name type="scientific">Arundo donax</name>
    <name type="common">Giant reed</name>
    <name type="synonym">Donax arundinaceus</name>
    <dbReference type="NCBI Taxonomy" id="35708"/>
    <lineage>
        <taxon>Eukaryota</taxon>
        <taxon>Viridiplantae</taxon>
        <taxon>Streptophyta</taxon>
        <taxon>Embryophyta</taxon>
        <taxon>Tracheophyta</taxon>
        <taxon>Spermatophyta</taxon>
        <taxon>Magnoliopsida</taxon>
        <taxon>Liliopsida</taxon>
        <taxon>Poales</taxon>
        <taxon>Poaceae</taxon>
        <taxon>PACMAD clade</taxon>
        <taxon>Arundinoideae</taxon>
        <taxon>Arundineae</taxon>
        <taxon>Arundo</taxon>
    </lineage>
</organism>
<accession>A0A0A9BAL1</accession>
<dbReference type="AlphaFoldDB" id="A0A0A9BAL1"/>
<keyword evidence="1" id="KW-0472">Membrane</keyword>
<reference evidence="2" key="1">
    <citation type="submission" date="2014-09" db="EMBL/GenBank/DDBJ databases">
        <authorList>
            <person name="Magalhaes I.L.F."/>
            <person name="Oliveira U."/>
            <person name="Santos F.R."/>
            <person name="Vidigal T.H.D.A."/>
            <person name="Brescovit A.D."/>
            <person name="Santos A.J."/>
        </authorList>
    </citation>
    <scope>NUCLEOTIDE SEQUENCE</scope>
    <source>
        <tissue evidence="2">Shoot tissue taken approximately 20 cm above the soil surface</tissue>
    </source>
</reference>
<reference evidence="2" key="2">
    <citation type="journal article" date="2015" name="Data Brief">
        <title>Shoot transcriptome of the giant reed, Arundo donax.</title>
        <authorList>
            <person name="Barrero R.A."/>
            <person name="Guerrero F.D."/>
            <person name="Moolhuijzen P."/>
            <person name="Goolsby J.A."/>
            <person name="Tidwell J."/>
            <person name="Bellgard S.E."/>
            <person name="Bellgard M.I."/>
        </authorList>
    </citation>
    <scope>NUCLEOTIDE SEQUENCE</scope>
    <source>
        <tissue evidence="2">Shoot tissue taken approximately 20 cm above the soil surface</tissue>
    </source>
</reference>
<name>A0A0A9BAL1_ARUDO</name>
<evidence type="ECO:0000313" key="2">
    <source>
        <dbReference type="EMBL" id="JAD60376.1"/>
    </source>
</evidence>
<evidence type="ECO:0000256" key="1">
    <source>
        <dbReference type="SAM" id="Phobius"/>
    </source>
</evidence>
<keyword evidence="1" id="KW-0812">Transmembrane</keyword>
<dbReference type="EMBL" id="GBRH01237519">
    <property type="protein sequence ID" value="JAD60376.1"/>
    <property type="molecule type" value="Transcribed_RNA"/>
</dbReference>
<keyword evidence="1" id="KW-1133">Transmembrane helix</keyword>
<proteinExistence type="predicted"/>
<protein>
    <submittedName>
        <fullName evidence="2">Uncharacterized protein</fullName>
    </submittedName>
</protein>
<sequence length="83" mass="9079">MGSLVLSVGSKTVMEIEDDANSKFMDQTRSNEHVGDGYKTPDRECSLPYCALRACLTTRLVVLVLLVLVAATEPVTSYVRIVT</sequence>